<dbReference type="PANTHER" id="PTHR15541">
    <property type="entry name" value="GRANULYSIN RELATED"/>
    <property type="match status" value="1"/>
</dbReference>
<dbReference type="SUPFAM" id="SSF47862">
    <property type="entry name" value="Saposin"/>
    <property type="match status" value="1"/>
</dbReference>
<dbReference type="InterPro" id="IPR008139">
    <property type="entry name" value="SaposinB_dom"/>
</dbReference>
<dbReference type="SMART" id="SM00741">
    <property type="entry name" value="SapB"/>
    <property type="match status" value="1"/>
</dbReference>
<comment type="caution">
    <text evidence="4">The sequence shown here is derived from an EMBL/GenBank/DDBJ whole genome shotgun (WGS) entry which is preliminary data.</text>
</comment>
<gene>
    <name evidence="4" type="ORF">IRJ41_024338</name>
</gene>
<protein>
    <submittedName>
        <fullName evidence="4">Antimicrobial peptide NK-lysin-like</fullName>
    </submittedName>
</protein>
<keyword evidence="2" id="KW-0732">Signal</keyword>
<dbReference type="InterPro" id="IPR038847">
    <property type="entry name" value="Granulysin-like"/>
</dbReference>
<dbReference type="Pfam" id="PF03489">
    <property type="entry name" value="SapB_2"/>
    <property type="match status" value="1"/>
</dbReference>
<dbReference type="EMBL" id="JAFHDT010000010">
    <property type="protein sequence ID" value="KAI7804962.1"/>
    <property type="molecule type" value="Genomic_DNA"/>
</dbReference>
<evidence type="ECO:0000256" key="2">
    <source>
        <dbReference type="SAM" id="SignalP"/>
    </source>
</evidence>
<name>A0A9W7WML2_TRIRA</name>
<dbReference type="Proteomes" id="UP001059041">
    <property type="component" value="Linkage Group LG10"/>
</dbReference>
<organism evidence="4 5">
    <name type="scientific">Triplophysa rosa</name>
    <name type="common">Cave loach</name>
    <dbReference type="NCBI Taxonomy" id="992332"/>
    <lineage>
        <taxon>Eukaryota</taxon>
        <taxon>Metazoa</taxon>
        <taxon>Chordata</taxon>
        <taxon>Craniata</taxon>
        <taxon>Vertebrata</taxon>
        <taxon>Euteleostomi</taxon>
        <taxon>Actinopterygii</taxon>
        <taxon>Neopterygii</taxon>
        <taxon>Teleostei</taxon>
        <taxon>Ostariophysi</taxon>
        <taxon>Cypriniformes</taxon>
        <taxon>Nemacheilidae</taxon>
        <taxon>Triplophysa</taxon>
    </lineage>
</organism>
<dbReference type="InterPro" id="IPR007856">
    <property type="entry name" value="SapB_1"/>
</dbReference>
<keyword evidence="5" id="KW-1185">Reference proteome</keyword>
<evidence type="ECO:0000313" key="5">
    <source>
        <dbReference type="Proteomes" id="UP001059041"/>
    </source>
</evidence>
<proteinExistence type="predicted"/>
<sequence length="140" mass="15576">MLRNVFLITLLICSACAVHWEIREVASSDDVDEMPADRMTGRKPGVCWVCKWVVKKVKKSISTTSTPDEIKNKLLDACDQSGFLKAQCKSLVSKDSSTLVEEISTSDDPNTICTNLNVCTSKPPPRKDFILSSDRGFYNL</sequence>
<feature type="domain" description="Saposin B-type" evidence="3">
    <location>
        <begin position="43"/>
        <end position="123"/>
    </location>
</feature>
<dbReference type="GO" id="GO:0006629">
    <property type="term" value="P:lipid metabolic process"/>
    <property type="evidence" value="ECO:0007669"/>
    <property type="project" value="InterPro"/>
</dbReference>
<evidence type="ECO:0000256" key="1">
    <source>
        <dbReference type="ARBA" id="ARBA00023157"/>
    </source>
</evidence>
<dbReference type="OrthoDB" id="69496at2759"/>
<dbReference type="GO" id="GO:0042742">
    <property type="term" value="P:defense response to bacterium"/>
    <property type="evidence" value="ECO:0007669"/>
    <property type="project" value="InterPro"/>
</dbReference>
<dbReference type="PROSITE" id="PS50015">
    <property type="entry name" value="SAP_B"/>
    <property type="match status" value="1"/>
</dbReference>
<dbReference type="InterPro" id="IPR011001">
    <property type="entry name" value="Saposin-like"/>
</dbReference>
<accession>A0A9W7WML2</accession>
<keyword evidence="1" id="KW-1015">Disulfide bond</keyword>
<dbReference type="PANTHER" id="PTHR15541:SF2">
    <property type="entry name" value="GRANULYSIN"/>
    <property type="match status" value="1"/>
</dbReference>
<dbReference type="Pfam" id="PF05184">
    <property type="entry name" value="SapB_1"/>
    <property type="match status" value="1"/>
</dbReference>
<evidence type="ECO:0000313" key="4">
    <source>
        <dbReference type="EMBL" id="KAI7804962.1"/>
    </source>
</evidence>
<dbReference type="AlphaFoldDB" id="A0A9W7WML2"/>
<feature type="chain" id="PRO_5040774433" evidence="2">
    <location>
        <begin position="18"/>
        <end position="140"/>
    </location>
</feature>
<evidence type="ECO:0000259" key="3">
    <source>
        <dbReference type="PROSITE" id="PS50015"/>
    </source>
</evidence>
<dbReference type="InterPro" id="IPR008138">
    <property type="entry name" value="SapB_2"/>
</dbReference>
<dbReference type="Gene3D" id="1.10.225.10">
    <property type="entry name" value="Saposin-like"/>
    <property type="match status" value="1"/>
</dbReference>
<feature type="signal peptide" evidence="2">
    <location>
        <begin position="1"/>
        <end position="17"/>
    </location>
</feature>
<reference evidence="4" key="1">
    <citation type="submission" date="2021-02" db="EMBL/GenBank/DDBJ databases">
        <title>Comparative genomics reveals that relaxation of natural selection precedes convergent phenotypic evolution of cavefish.</title>
        <authorList>
            <person name="Peng Z."/>
        </authorList>
    </citation>
    <scope>NUCLEOTIDE SEQUENCE</scope>
    <source>
        <tissue evidence="4">Muscle</tissue>
    </source>
</reference>